<dbReference type="GO" id="GO:0071230">
    <property type="term" value="P:cellular response to amino acid stimulus"/>
    <property type="evidence" value="ECO:0007669"/>
    <property type="project" value="InterPro"/>
</dbReference>
<dbReference type="EMBL" id="OX365906">
    <property type="protein sequence ID" value="CAI4045071.1"/>
    <property type="molecule type" value="Genomic_DNA"/>
</dbReference>
<dbReference type="Proteomes" id="UP001162087">
    <property type="component" value="Chromosome 11"/>
</dbReference>
<keyword evidence="2" id="KW-1185">Reference proteome</keyword>
<dbReference type="GO" id="GO:0031902">
    <property type="term" value="C:late endosome membrane"/>
    <property type="evidence" value="ECO:0007669"/>
    <property type="project" value="InterPro"/>
</dbReference>
<gene>
    <name evidence="1" type="primary">SKDI11G2190</name>
    <name evidence="1" type="ORF">SKDI_11G2190</name>
</gene>
<evidence type="ECO:0000313" key="1">
    <source>
        <dbReference type="EMBL" id="CAI4045071.1"/>
    </source>
</evidence>
<dbReference type="GO" id="GO:0071986">
    <property type="term" value="C:Ragulator complex"/>
    <property type="evidence" value="ECO:0007669"/>
    <property type="project" value="InterPro"/>
</dbReference>
<dbReference type="Pfam" id="PF15454">
    <property type="entry name" value="LAMTOR"/>
    <property type="match status" value="1"/>
</dbReference>
<dbReference type="GO" id="GO:0045121">
    <property type="term" value="C:membrane raft"/>
    <property type="evidence" value="ECO:0007669"/>
    <property type="project" value="InterPro"/>
</dbReference>
<reference evidence="1" key="1">
    <citation type="submission" date="2022-10" db="EMBL/GenBank/DDBJ databases">
        <authorList>
            <person name="Byrne P K."/>
        </authorList>
    </citation>
    <scope>NUCLEOTIDE SEQUENCE</scope>
    <source>
        <strain evidence="1">IFO1802</strain>
    </source>
</reference>
<dbReference type="SMART" id="SM01262">
    <property type="entry name" value="LAMTOR"/>
    <property type="match status" value="1"/>
</dbReference>
<proteinExistence type="predicted"/>
<dbReference type="GO" id="GO:0016197">
    <property type="term" value="P:endosomal transport"/>
    <property type="evidence" value="ECO:0007669"/>
    <property type="project" value="InterPro"/>
</dbReference>
<organism evidence="1 2">
    <name type="scientific">Saccharomyces kudriavzevii (strain ATCC MYA-4449 / AS 2.2408 / CBS 8840 / NBRC 1802 / NCYC 2889)</name>
    <name type="common">Yeast</name>
    <dbReference type="NCBI Taxonomy" id="226230"/>
    <lineage>
        <taxon>Eukaryota</taxon>
        <taxon>Fungi</taxon>
        <taxon>Dikarya</taxon>
        <taxon>Ascomycota</taxon>
        <taxon>Saccharomycotina</taxon>
        <taxon>Saccharomycetes</taxon>
        <taxon>Saccharomycetales</taxon>
        <taxon>Saccharomycetaceae</taxon>
        <taxon>Saccharomyces</taxon>
    </lineage>
</organism>
<dbReference type="GO" id="GO:0032008">
    <property type="term" value="P:positive regulation of TOR signaling"/>
    <property type="evidence" value="ECO:0007669"/>
    <property type="project" value="InterPro"/>
</dbReference>
<sequence length="187" mass="20527">MGAVFSCCRHNATEEDEALLREHQAGYGTQGNAPDEYDAEQMRLKEQEQKLLAREQELRDIVANTNDKLIDISMINNSGIVIQGTDLQEALERREQEEGEGENEGEGAREDGGNAGEENTSGRSVSSSRSAEIATHRAAPKSHTFTVLTSDLAKISKEQLKKLHSSISNEIFSQSQVDKPGPLTVPF</sequence>
<evidence type="ECO:0000313" key="2">
    <source>
        <dbReference type="Proteomes" id="UP001162087"/>
    </source>
</evidence>
<dbReference type="InterPro" id="IPR028209">
    <property type="entry name" value="LAMTOR1/MEH1"/>
</dbReference>
<accession>A0AA35J2U4</accession>
<protein>
    <submittedName>
        <fullName evidence="1">Uncharacterized protein</fullName>
    </submittedName>
</protein>
<dbReference type="GO" id="GO:0001919">
    <property type="term" value="P:regulation of receptor recycling"/>
    <property type="evidence" value="ECO:0007669"/>
    <property type="project" value="InterPro"/>
</dbReference>
<dbReference type="GO" id="GO:0043410">
    <property type="term" value="P:positive regulation of MAPK cascade"/>
    <property type="evidence" value="ECO:0007669"/>
    <property type="project" value="InterPro"/>
</dbReference>
<dbReference type="OrthoDB" id="4067878at2759"/>
<name>A0AA35J2U4_SACK1</name>